<evidence type="ECO:0000313" key="2">
    <source>
        <dbReference type="EMBL" id="MFA9461792.1"/>
    </source>
</evidence>
<dbReference type="EMBL" id="JBGUAW010000008">
    <property type="protein sequence ID" value="MFA9461792.1"/>
    <property type="molecule type" value="Genomic_DNA"/>
</dbReference>
<dbReference type="Gene3D" id="3.40.50.720">
    <property type="entry name" value="NAD(P)-binding Rossmann-like Domain"/>
    <property type="match status" value="1"/>
</dbReference>
<reference evidence="2 3" key="1">
    <citation type="submission" date="2024-08" db="EMBL/GenBank/DDBJ databases">
        <title>Whole-genome sequencing of halo(alkali)philic microorganisms from hypersaline lakes.</title>
        <authorList>
            <person name="Sorokin D.Y."/>
            <person name="Merkel A.Y."/>
            <person name="Messina E."/>
            <person name="Yakimov M."/>
        </authorList>
    </citation>
    <scope>NUCLEOTIDE SEQUENCE [LARGE SCALE GENOMIC DNA]</scope>
    <source>
        <strain evidence="2 3">Cl-TMA</strain>
    </source>
</reference>
<gene>
    <name evidence="2" type="ORF">ACERLL_13280</name>
</gene>
<name>A0ABV4TWU4_9GAMM</name>
<sequence length="323" mass="36060">MRILVTGANSHLAQPLLPRLLERPGVEEVIGLDWFPLTFPHPRFRSVRSDIRAPELREHLEGVDAVVHLAFIVMGASLGRRWKERNLMRSINLEGSRNLFSAAREAGVRHVVYPSSAAVYGAWPDNPVPMDEESPRRPMPGFGYSEDKAAVEFWLDSFEREPDAPVVTRLRMHAVVGPDSQPLLNRIARTRLYIRAAEPPPVQCLWENDAVDAILRALATRAPGAFNIAGAKPEPLPDLIERHHRRAWGLPYGPAAAAHRLVWRFSSGFGDPGWLAGLRYPLVLDCSRAARTLNWRPNYSVANCIDLCWGEPFPTDPGGEAEA</sequence>
<dbReference type="Proteomes" id="UP001575181">
    <property type="component" value="Unassembled WGS sequence"/>
</dbReference>
<dbReference type="PANTHER" id="PTHR43245">
    <property type="entry name" value="BIFUNCTIONAL POLYMYXIN RESISTANCE PROTEIN ARNA"/>
    <property type="match status" value="1"/>
</dbReference>
<feature type="domain" description="NAD-dependent epimerase/dehydratase" evidence="1">
    <location>
        <begin position="3"/>
        <end position="229"/>
    </location>
</feature>
<protein>
    <submittedName>
        <fullName evidence="2">NAD-dependent epimerase/dehydratase family protein</fullName>
    </submittedName>
</protein>
<dbReference type="Pfam" id="PF01370">
    <property type="entry name" value="Epimerase"/>
    <property type="match status" value="1"/>
</dbReference>
<keyword evidence="3" id="KW-1185">Reference proteome</keyword>
<organism evidence="2 3">
    <name type="scientific">Thiohalorhabdus methylotrophus</name>
    <dbReference type="NCBI Taxonomy" id="3242694"/>
    <lineage>
        <taxon>Bacteria</taxon>
        <taxon>Pseudomonadati</taxon>
        <taxon>Pseudomonadota</taxon>
        <taxon>Gammaproteobacteria</taxon>
        <taxon>Thiohalorhabdales</taxon>
        <taxon>Thiohalorhabdaceae</taxon>
        <taxon>Thiohalorhabdus</taxon>
    </lineage>
</organism>
<dbReference type="SUPFAM" id="SSF51735">
    <property type="entry name" value="NAD(P)-binding Rossmann-fold domains"/>
    <property type="match status" value="1"/>
</dbReference>
<dbReference type="RefSeq" id="WP_373656568.1">
    <property type="nucleotide sequence ID" value="NZ_JBGUAW010000008.1"/>
</dbReference>
<dbReference type="InterPro" id="IPR001509">
    <property type="entry name" value="Epimerase_deHydtase"/>
</dbReference>
<evidence type="ECO:0000313" key="3">
    <source>
        <dbReference type="Proteomes" id="UP001575181"/>
    </source>
</evidence>
<dbReference type="PANTHER" id="PTHR43245:SF52">
    <property type="entry name" value="NAD-DEPENDENT EPIMERASE_DEHYDRATASE"/>
    <property type="match status" value="1"/>
</dbReference>
<proteinExistence type="predicted"/>
<dbReference type="InterPro" id="IPR050177">
    <property type="entry name" value="Lipid_A_modif_metabolic_enz"/>
</dbReference>
<dbReference type="InterPro" id="IPR036291">
    <property type="entry name" value="NAD(P)-bd_dom_sf"/>
</dbReference>
<comment type="caution">
    <text evidence="2">The sequence shown here is derived from an EMBL/GenBank/DDBJ whole genome shotgun (WGS) entry which is preliminary data.</text>
</comment>
<accession>A0ABV4TWU4</accession>
<evidence type="ECO:0000259" key="1">
    <source>
        <dbReference type="Pfam" id="PF01370"/>
    </source>
</evidence>